<dbReference type="PROSITE" id="PS50931">
    <property type="entry name" value="HTH_LYSR"/>
    <property type="match status" value="1"/>
</dbReference>
<dbReference type="InterPro" id="IPR000847">
    <property type="entry name" value="LysR_HTH_N"/>
</dbReference>
<dbReference type="PANTHER" id="PTHR30126">
    <property type="entry name" value="HTH-TYPE TRANSCRIPTIONAL REGULATOR"/>
    <property type="match status" value="1"/>
</dbReference>
<dbReference type="GO" id="GO:0003700">
    <property type="term" value="F:DNA-binding transcription factor activity"/>
    <property type="evidence" value="ECO:0007669"/>
    <property type="project" value="InterPro"/>
</dbReference>
<feature type="region of interest" description="Disordered" evidence="5">
    <location>
        <begin position="82"/>
        <end position="108"/>
    </location>
</feature>
<dbReference type="SUPFAM" id="SSF46785">
    <property type="entry name" value="Winged helix' DNA-binding domain"/>
    <property type="match status" value="1"/>
</dbReference>
<dbReference type="AlphaFoldDB" id="A0A7W3TDA6"/>
<proteinExistence type="inferred from homology"/>
<feature type="domain" description="HTH lysR-type" evidence="6">
    <location>
        <begin position="1"/>
        <end position="58"/>
    </location>
</feature>
<evidence type="ECO:0000256" key="4">
    <source>
        <dbReference type="ARBA" id="ARBA00023163"/>
    </source>
</evidence>
<comment type="caution">
    <text evidence="7">The sequence shown here is derived from an EMBL/GenBank/DDBJ whole genome shotgun (WGS) entry which is preliminary data.</text>
</comment>
<dbReference type="EMBL" id="VKHT01000233">
    <property type="protein sequence ID" value="MBB0244410.1"/>
    <property type="molecule type" value="Genomic_DNA"/>
</dbReference>
<accession>A0A7W3TDA6</accession>
<sequence length="108" mass="11921">MHEREFRAFVSIAETGRMDAAARQLGYSQPAITYQIKCLERSLGFKLFTRHPSGARLTGDGRMILPSVRAVLMLIDSIREPHGDRSGELPEEGVAGGTALPLVRRRTA</sequence>
<evidence type="ECO:0000313" key="7">
    <source>
        <dbReference type="EMBL" id="MBB0244410.1"/>
    </source>
</evidence>
<organism evidence="7 8">
    <name type="scientific">Streptomyces alkaliphilus</name>
    <dbReference type="NCBI Taxonomy" id="1472722"/>
    <lineage>
        <taxon>Bacteria</taxon>
        <taxon>Bacillati</taxon>
        <taxon>Actinomycetota</taxon>
        <taxon>Actinomycetes</taxon>
        <taxon>Kitasatosporales</taxon>
        <taxon>Streptomycetaceae</taxon>
        <taxon>Streptomyces</taxon>
    </lineage>
</organism>
<evidence type="ECO:0000256" key="1">
    <source>
        <dbReference type="ARBA" id="ARBA00009437"/>
    </source>
</evidence>
<dbReference type="InterPro" id="IPR036390">
    <property type="entry name" value="WH_DNA-bd_sf"/>
</dbReference>
<dbReference type="FunFam" id="1.10.10.10:FF:000001">
    <property type="entry name" value="LysR family transcriptional regulator"/>
    <property type="match status" value="1"/>
</dbReference>
<evidence type="ECO:0000256" key="2">
    <source>
        <dbReference type="ARBA" id="ARBA00023015"/>
    </source>
</evidence>
<keyword evidence="4" id="KW-0804">Transcription</keyword>
<keyword evidence="3" id="KW-0238">DNA-binding</keyword>
<dbReference type="GO" id="GO:0000976">
    <property type="term" value="F:transcription cis-regulatory region binding"/>
    <property type="evidence" value="ECO:0007669"/>
    <property type="project" value="TreeGrafter"/>
</dbReference>
<dbReference type="Proteomes" id="UP000538929">
    <property type="component" value="Unassembled WGS sequence"/>
</dbReference>
<evidence type="ECO:0000313" key="8">
    <source>
        <dbReference type="Proteomes" id="UP000538929"/>
    </source>
</evidence>
<dbReference type="Pfam" id="PF00126">
    <property type="entry name" value="HTH_1"/>
    <property type="match status" value="1"/>
</dbReference>
<evidence type="ECO:0000259" key="6">
    <source>
        <dbReference type="PROSITE" id="PS50931"/>
    </source>
</evidence>
<evidence type="ECO:0000256" key="3">
    <source>
        <dbReference type="ARBA" id="ARBA00023125"/>
    </source>
</evidence>
<dbReference type="InterPro" id="IPR036388">
    <property type="entry name" value="WH-like_DNA-bd_sf"/>
</dbReference>
<keyword evidence="8" id="KW-1185">Reference proteome</keyword>
<dbReference type="RefSeq" id="WP_182606042.1">
    <property type="nucleotide sequence ID" value="NZ_VKHT01000233.1"/>
</dbReference>
<protein>
    <submittedName>
        <fullName evidence="7">LysR family transcriptional regulator</fullName>
    </submittedName>
</protein>
<dbReference type="Gene3D" id="1.10.10.10">
    <property type="entry name" value="Winged helix-like DNA-binding domain superfamily/Winged helix DNA-binding domain"/>
    <property type="match status" value="1"/>
</dbReference>
<gene>
    <name evidence="7" type="ORF">FNQ90_09910</name>
</gene>
<dbReference type="PRINTS" id="PR00039">
    <property type="entry name" value="HTHLYSR"/>
</dbReference>
<reference evidence="8" key="1">
    <citation type="submission" date="2019-10" db="EMBL/GenBank/DDBJ databases">
        <title>Streptomyces sp. nov., a novel actinobacterium isolated from alkaline environment.</title>
        <authorList>
            <person name="Golinska P."/>
        </authorList>
    </citation>
    <scope>NUCLEOTIDE SEQUENCE [LARGE SCALE GENOMIC DNA]</scope>
    <source>
        <strain evidence="8">DSM 42118</strain>
    </source>
</reference>
<name>A0A7W3TDA6_9ACTN</name>
<dbReference type="PANTHER" id="PTHR30126:SF39">
    <property type="entry name" value="HTH-TYPE TRANSCRIPTIONAL REGULATOR CYSL"/>
    <property type="match status" value="1"/>
</dbReference>
<comment type="similarity">
    <text evidence="1">Belongs to the LysR transcriptional regulatory family.</text>
</comment>
<keyword evidence="2" id="KW-0805">Transcription regulation</keyword>
<evidence type="ECO:0000256" key="5">
    <source>
        <dbReference type="SAM" id="MobiDB-lite"/>
    </source>
</evidence>